<proteinExistence type="predicted"/>
<feature type="region of interest" description="Disordered" evidence="1">
    <location>
        <begin position="317"/>
        <end position="379"/>
    </location>
</feature>
<gene>
    <name evidence="2" type="ORF">C7999DRAFT_31056</name>
</gene>
<organism evidence="2 3">
    <name type="scientific">Corynascus novoguineensis</name>
    <dbReference type="NCBI Taxonomy" id="1126955"/>
    <lineage>
        <taxon>Eukaryota</taxon>
        <taxon>Fungi</taxon>
        <taxon>Dikarya</taxon>
        <taxon>Ascomycota</taxon>
        <taxon>Pezizomycotina</taxon>
        <taxon>Sordariomycetes</taxon>
        <taxon>Sordariomycetidae</taxon>
        <taxon>Sordariales</taxon>
        <taxon>Chaetomiaceae</taxon>
        <taxon>Corynascus</taxon>
    </lineage>
</organism>
<keyword evidence="3" id="KW-1185">Reference proteome</keyword>
<protein>
    <recommendedName>
        <fullName evidence="4">Gag protein</fullName>
    </recommendedName>
</protein>
<evidence type="ECO:0000256" key="1">
    <source>
        <dbReference type="SAM" id="MobiDB-lite"/>
    </source>
</evidence>
<feature type="compositionally biased region" description="Polar residues" evidence="1">
    <location>
        <begin position="325"/>
        <end position="362"/>
    </location>
</feature>
<reference evidence="2" key="1">
    <citation type="journal article" date="2023" name="Mol. Phylogenet. Evol.">
        <title>Genome-scale phylogeny and comparative genomics of the fungal order Sordariales.</title>
        <authorList>
            <person name="Hensen N."/>
            <person name="Bonometti L."/>
            <person name="Westerberg I."/>
            <person name="Brannstrom I.O."/>
            <person name="Guillou S."/>
            <person name="Cros-Aarteil S."/>
            <person name="Calhoun S."/>
            <person name="Haridas S."/>
            <person name="Kuo A."/>
            <person name="Mondo S."/>
            <person name="Pangilinan J."/>
            <person name="Riley R."/>
            <person name="LaButti K."/>
            <person name="Andreopoulos B."/>
            <person name="Lipzen A."/>
            <person name="Chen C."/>
            <person name="Yan M."/>
            <person name="Daum C."/>
            <person name="Ng V."/>
            <person name="Clum A."/>
            <person name="Steindorff A."/>
            <person name="Ohm R.A."/>
            <person name="Martin F."/>
            <person name="Silar P."/>
            <person name="Natvig D.O."/>
            <person name="Lalanne C."/>
            <person name="Gautier V."/>
            <person name="Ament-Velasquez S.L."/>
            <person name="Kruys A."/>
            <person name="Hutchinson M.I."/>
            <person name="Powell A.J."/>
            <person name="Barry K."/>
            <person name="Miller A.N."/>
            <person name="Grigoriev I.V."/>
            <person name="Debuchy R."/>
            <person name="Gladieux P."/>
            <person name="Hiltunen Thoren M."/>
            <person name="Johannesson H."/>
        </authorList>
    </citation>
    <scope>NUCLEOTIDE SEQUENCE</scope>
    <source>
        <strain evidence="2">CBS 359.72</strain>
    </source>
</reference>
<evidence type="ECO:0000313" key="2">
    <source>
        <dbReference type="EMBL" id="KAK4248430.1"/>
    </source>
</evidence>
<evidence type="ECO:0008006" key="4">
    <source>
        <dbReference type="Google" id="ProtNLM"/>
    </source>
</evidence>
<name>A0AAN7CU94_9PEZI</name>
<comment type="caution">
    <text evidence="2">The sequence shown here is derived from an EMBL/GenBank/DDBJ whole genome shotgun (WGS) entry which is preliminary data.</text>
</comment>
<accession>A0AAN7CU94</accession>
<dbReference type="AlphaFoldDB" id="A0AAN7CU94"/>
<evidence type="ECO:0000313" key="3">
    <source>
        <dbReference type="Proteomes" id="UP001303647"/>
    </source>
</evidence>
<dbReference type="EMBL" id="MU857637">
    <property type="protein sequence ID" value="KAK4248430.1"/>
    <property type="molecule type" value="Genomic_DNA"/>
</dbReference>
<sequence>MANTPASTMPTGTLGPTESTIMAIVQQVLAAPAGKRQLPLIEKIKDQEDFPAWRDRLLCVLERYGLDKYVLTDVPRPESPAELKQWLDDRTDVDAYLQAVVGDTKVWTALRGLGWKARDVDPKKTFDKLTQYFEGGLDDVPVNLLIEFATIRRDRFASMEAFQSRVNYIKGRLQTDESPYNLPDTGYIWLALKGIAHEYPDLYNRCVVAIQNRTLTWRNLMEEFQRISVTEKANPALTTVQINKKDDRTTTTSNTNTTNRKTTYRGTCGICKKSLFQKHKHCKGCDSHILKSVDECWWCGPEKAPDTWHNKEVAKLKKAKRERSTTAPLQQSGVANASTSKPPTENPTKSGNPKSVLFTTSLLGLPTDMPSFHEGPQRK</sequence>
<reference evidence="2" key="2">
    <citation type="submission" date="2023-05" db="EMBL/GenBank/DDBJ databases">
        <authorList>
            <consortium name="Lawrence Berkeley National Laboratory"/>
            <person name="Steindorff A."/>
            <person name="Hensen N."/>
            <person name="Bonometti L."/>
            <person name="Westerberg I."/>
            <person name="Brannstrom I.O."/>
            <person name="Guillou S."/>
            <person name="Cros-Aarteil S."/>
            <person name="Calhoun S."/>
            <person name="Haridas S."/>
            <person name="Kuo A."/>
            <person name="Mondo S."/>
            <person name="Pangilinan J."/>
            <person name="Riley R."/>
            <person name="Labutti K."/>
            <person name="Andreopoulos B."/>
            <person name="Lipzen A."/>
            <person name="Chen C."/>
            <person name="Yanf M."/>
            <person name="Daum C."/>
            <person name="Ng V."/>
            <person name="Clum A."/>
            <person name="Ohm R."/>
            <person name="Martin F."/>
            <person name="Silar P."/>
            <person name="Natvig D."/>
            <person name="Lalanne C."/>
            <person name="Gautier V."/>
            <person name="Ament-Velasquez S.L."/>
            <person name="Kruys A."/>
            <person name="Hutchinson M.I."/>
            <person name="Powell A.J."/>
            <person name="Barry K."/>
            <person name="Miller A.N."/>
            <person name="Grigoriev I.V."/>
            <person name="Debuchy R."/>
            <person name="Gladieux P."/>
            <person name="Thoren M.H."/>
            <person name="Johannesson H."/>
        </authorList>
    </citation>
    <scope>NUCLEOTIDE SEQUENCE</scope>
    <source>
        <strain evidence="2">CBS 359.72</strain>
    </source>
</reference>
<dbReference type="Proteomes" id="UP001303647">
    <property type="component" value="Unassembled WGS sequence"/>
</dbReference>